<dbReference type="EMBL" id="LJCO01000107">
    <property type="protein sequence ID" value="KPV39336.1"/>
    <property type="molecule type" value="Genomic_DNA"/>
</dbReference>
<gene>
    <name evidence="1" type="ORF">AN477_22865</name>
</gene>
<evidence type="ECO:0000313" key="2">
    <source>
        <dbReference type="Proteomes" id="UP000050482"/>
    </source>
</evidence>
<organism evidence="1 2">
    <name type="scientific">Alicyclobacillus ferrooxydans</name>
    <dbReference type="NCBI Taxonomy" id="471514"/>
    <lineage>
        <taxon>Bacteria</taxon>
        <taxon>Bacillati</taxon>
        <taxon>Bacillota</taxon>
        <taxon>Bacilli</taxon>
        <taxon>Bacillales</taxon>
        <taxon>Alicyclobacillaceae</taxon>
        <taxon>Alicyclobacillus</taxon>
    </lineage>
</organism>
<sequence>MDSPGPRVHVDRLVIPVVIRRQRVGHALTLGQPETHAVTRVLRETHVVTQIPQETHVAIPLPLEAPVAILHQPESRAATQVRQAARADQRRRLAGEYVMFGSHFGRRDLT</sequence>
<name>A0A0P9GH42_9BACL</name>
<dbReference type="Proteomes" id="UP000050482">
    <property type="component" value="Unassembled WGS sequence"/>
</dbReference>
<dbReference type="RefSeq" id="WP_054971492.1">
    <property type="nucleotide sequence ID" value="NZ_LJCO01000107.1"/>
</dbReference>
<reference evidence="1 2" key="1">
    <citation type="submission" date="2015-09" db="EMBL/GenBank/DDBJ databases">
        <title>Draft genome sequence of Alicyclobacillus ferrooxydans DSM 22381.</title>
        <authorList>
            <person name="Hemp J."/>
        </authorList>
    </citation>
    <scope>NUCLEOTIDE SEQUENCE [LARGE SCALE GENOMIC DNA]</scope>
    <source>
        <strain evidence="1 2">TC-34</strain>
    </source>
</reference>
<evidence type="ECO:0000313" key="1">
    <source>
        <dbReference type="EMBL" id="KPV39336.1"/>
    </source>
</evidence>
<accession>A0A0P9GH42</accession>
<dbReference type="STRING" id="471514.AN477_22865"/>
<protein>
    <submittedName>
        <fullName evidence="1">Uncharacterized protein</fullName>
    </submittedName>
</protein>
<comment type="caution">
    <text evidence="1">The sequence shown here is derived from an EMBL/GenBank/DDBJ whole genome shotgun (WGS) entry which is preliminary data.</text>
</comment>
<dbReference type="AlphaFoldDB" id="A0A0P9GH42"/>
<keyword evidence="2" id="KW-1185">Reference proteome</keyword>
<proteinExistence type="predicted"/>
<dbReference type="PATRIC" id="fig|471514.4.peg.2106"/>